<keyword evidence="4" id="KW-0862">Zinc</keyword>
<dbReference type="PANTHER" id="PTHR12326:SF3">
    <property type="entry name" value="DIFFERENTIALLY EXPRESSED IN FDCP 8 HOMOLOG"/>
    <property type="match status" value="1"/>
</dbReference>
<evidence type="ECO:0000259" key="5">
    <source>
        <dbReference type="SMART" id="SM01175"/>
    </source>
</evidence>
<dbReference type="Pfam" id="PF13901">
    <property type="entry name" value="RH_dom"/>
    <property type="match status" value="1"/>
</dbReference>
<protein>
    <submittedName>
        <fullName evidence="6">Run domain Beclin-1-interacting and cysteine-rich domain-containing protein isoform 1</fullName>
    </submittedName>
</protein>
<dbReference type="CDD" id="cd15489">
    <property type="entry name" value="PHD_SF"/>
    <property type="match status" value="1"/>
</dbReference>
<keyword evidence="3" id="KW-0863">Zinc-finger</keyword>
<dbReference type="OrthoDB" id="10067503at2759"/>
<dbReference type="EMBL" id="SKCS01000295">
    <property type="protein sequence ID" value="TNN11411.1"/>
    <property type="molecule type" value="Genomic_DNA"/>
</dbReference>
<name>A0A4Z2D4K8_SCHJA</name>
<reference evidence="6 7" key="1">
    <citation type="submission" date="2019-03" db="EMBL/GenBank/DDBJ databases">
        <title>An improved genome assembly of the fluke Schistosoma japonicum.</title>
        <authorList>
            <person name="Hu W."/>
            <person name="Luo F."/>
            <person name="Yin M."/>
            <person name="Mo X."/>
            <person name="Sun C."/>
            <person name="Wu Q."/>
            <person name="Zhu B."/>
            <person name="Xiang M."/>
            <person name="Wang J."/>
            <person name="Wang Y."/>
            <person name="Zhang T."/>
            <person name="Xu B."/>
            <person name="Zheng H."/>
            <person name="Feng Z."/>
        </authorList>
    </citation>
    <scope>NUCLEOTIDE SEQUENCE [LARGE SCALE GENOMIC DNA]</scope>
    <source>
        <strain evidence="6">HuSjv2</strain>
        <tissue evidence="6">Worms</tissue>
    </source>
</reference>
<evidence type="ECO:0000256" key="4">
    <source>
        <dbReference type="ARBA" id="ARBA00022833"/>
    </source>
</evidence>
<accession>A0A4Z2D4K8</accession>
<dbReference type="InterPro" id="IPR051366">
    <property type="entry name" value="DEF8"/>
</dbReference>
<evidence type="ECO:0000256" key="1">
    <source>
        <dbReference type="ARBA" id="ARBA00022723"/>
    </source>
</evidence>
<dbReference type="Proteomes" id="UP000311919">
    <property type="component" value="Unassembled WGS sequence"/>
</dbReference>
<evidence type="ECO:0000313" key="6">
    <source>
        <dbReference type="EMBL" id="TNN11411.1"/>
    </source>
</evidence>
<evidence type="ECO:0000256" key="2">
    <source>
        <dbReference type="ARBA" id="ARBA00022737"/>
    </source>
</evidence>
<dbReference type="InterPro" id="IPR025258">
    <property type="entry name" value="RH_dom"/>
</dbReference>
<comment type="caution">
    <text evidence="6">The sequence shown here is derived from an EMBL/GenBank/DDBJ whole genome shotgun (WGS) entry which is preliminary data.</text>
</comment>
<dbReference type="SMART" id="SM01175">
    <property type="entry name" value="DUF4206"/>
    <property type="match status" value="1"/>
</dbReference>
<gene>
    <name evidence="6" type="ORF">EWB00_004627</name>
</gene>
<dbReference type="AlphaFoldDB" id="A0A4Z2D4K8"/>
<evidence type="ECO:0000256" key="3">
    <source>
        <dbReference type="ARBA" id="ARBA00022771"/>
    </source>
</evidence>
<keyword evidence="2" id="KW-0677">Repeat</keyword>
<feature type="domain" description="Rubicon Homology" evidence="5">
    <location>
        <begin position="602"/>
        <end position="805"/>
    </location>
</feature>
<proteinExistence type="predicted"/>
<evidence type="ECO:0000313" key="7">
    <source>
        <dbReference type="Proteomes" id="UP000311919"/>
    </source>
</evidence>
<keyword evidence="7" id="KW-1185">Reference proteome</keyword>
<keyword evidence="1" id="KW-0479">Metal-binding</keyword>
<sequence length="809" mass="91284">MNNGSTKQTITVNLGKRIIDPTYCEISHNIPVGIEATEHLQFSLDNLETCYNMSATSSVVIATPNTGERFLPQKSYSNEILHVHASNVVHSKAINSNNFCGNSPNISQLQSSCYHTLHSGDRIKCASVDHLECLKQTLAKYSHQTSGQKNAFISYSRLNTTSFTDIDILFGTRSAGDGQTDDEELDGINYSTYPDDIQSKINLTYSKSSNEVDFYLGSQSELCSPSIHLTHDQINTKHLLLPGRSTFEKHLVREVAYFEICEFLIEEIEEIYDLNNLKFLDSVHGEKNKNEVKQIPDDNQLQVHKSNTPSSYPFSLHTTMVNATNLNLLNPPINSSIQNQTGEADNMEYCVNSATRLACSLINTCIHKTAENEKQKMILSKFVKLQELLSKTSDIDWVRLDQQSVRSLESMQFNDDKFKIFAKSNRLPSMPSVNSIKLDCQRNNKKRWNTFHLNSLPQSVNSKKIMELVPQSDPVPSSNSISHTTILSSQPTSVELNNNSTIIIDTPLKSTNSGGSNIDNTRSLVSLIKDFKLSSSRITLYNQQYPTSLLSSSDYGCAPLPYGLLINPPIQKSKRKAVLANQNNRCAGCGAFIETRYLKRMRFCEFFGRYFCCVCHSNTLMTLPGNVITCWDFRMLSVSNFARDRLRQLHNQPLLRTIDFKKQVLNRQSNLLNCLTLRKQGNLMLPFIQRCQIAQQLIDFNSIPYHWFMAPDLWSMGDLHSVHDGKLSITLRTLLLPIVEHISICSRCLAFGFICEVCKSGQILFPFGQVNTVTCSGCSACFHRSCLQTPNPETCPRCIRRAVKQEQLT</sequence>
<dbReference type="STRING" id="6182.A0A4Z2D4K8"/>
<organism evidence="6 7">
    <name type="scientific">Schistosoma japonicum</name>
    <name type="common">Blood fluke</name>
    <dbReference type="NCBI Taxonomy" id="6182"/>
    <lineage>
        <taxon>Eukaryota</taxon>
        <taxon>Metazoa</taxon>
        <taxon>Spiralia</taxon>
        <taxon>Lophotrochozoa</taxon>
        <taxon>Platyhelminthes</taxon>
        <taxon>Trematoda</taxon>
        <taxon>Digenea</taxon>
        <taxon>Strigeidida</taxon>
        <taxon>Schistosomatoidea</taxon>
        <taxon>Schistosomatidae</taxon>
        <taxon>Schistosoma</taxon>
    </lineage>
</organism>
<dbReference type="GO" id="GO:0008270">
    <property type="term" value="F:zinc ion binding"/>
    <property type="evidence" value="ECO:0007669"/>
    <property type="project" value="UniProtKB-KW"/>
</dbReference>
<dbReference type="PANTHER" id="PTHR12326">
    <property type="entry name" value="PLECKSTRIN HOMOLOGY DOMAIN CONTAINING PROTEIN"/>
    <property type="match status" value="1"/>
</dbReference>